<gene>
    <name evidence="1" type="ORF">GD627_12595</name>
</gene>
<dbReference type="PANTHER" id="PTHR41913">
    <property type="entry name" value="DUF1684 DOMAIN-CONTAINING PROTEIN"/>
    <property type="match status" value="1"/>
</dbReference>
<dbReference type="AlphaFoldDB" id="A0A5N6MFD9"/>
<reference evidence="1 2" key="1">
    <citation type="submission" date="2019-08" db="EMBL/GenBank/DDBJ databases">
        <title>Arthrobacter sp. nov., isolated from plateau pika and Tibetan wild ass.</title>
        <authorList>
            <person name="Ge Y."/>
        </authorList>
    </citation>
    <scope>NUCLEOTIDE SEQUENCE [LARGE SCALE GENOMIC DNA]</scope>
    <source>
        <strain evidence="1 2">785</strain>
    </source>
</reference>
<name>A0A5N6MFD9_9MICC</name>
<evidence type="ECO:0000313" key="1">
    <source>
        <dbReference type="EMBL" id="KAD3515131.1"/>
    </source>
</evidence>
<proteinExistence type="predicted"/>
<dbReference type="Proteomes" id="UP000326852">
    <property type="component" value="Unassembled WGS sequence"/>
</dbReference>
<keyword evidence="2" id="KW-1185">Reference proteome</keyword>
<accession>A0A5N6MFD9</accession>
<dbReference type="InterPro" id="IPR012467">
    <property type="entry name" value="DUF1684"/>
</dbReference>
<sequence>MVSPVTALATADWRRNTFALYAQARRAAEGISTPHAHALWTTGRDRLFGTHPASPLPEDTRRRFRGLRTARYDPAFRFEAVIDDEGAGRKMEVATGTDGLVPFTRLGTVRAEGVGSLAVWHLDSYGGGIFIPVRDATSGVDGGSYGGGRYLLDTIKGADLGQGTLPGSLVLDFNFLYNPSCAYDESWACPLPGPDNTVDTALQVGELYQRY</sequence>
<dbReference type="EMBL" id="VTFX01000005">
    <property type="protein sequence ID" value="KAD3515131.1"/>
    <property type="molecule type" value="Genomic_DNA"/>
</dbReference>
<dbReference type="RefSeq" id="WP_152272793.1">
    <property type="nucleotide sequence ID" value="NZ_VTFX01000005.1"/>
</dbReference>
<organism evidence="1 2">
    <name type="scientific">Arthrobacter yangruifuii</name>
    <dbReference type="NCBI Taxonomy" id="2606616"/>
    <lineage>
        <taxon>Bacteria</taxon>
        <taxon>Bacillati</taxon>
        <taxon>Actinomycetota</taxon>
        <taxon>Actinomycetes</taxon>
        <taxon>Micrococcales</taxon>
        <taxon>Micrococcaceae</taxon>
        <taxon>Arthrobacter</taxon>
    </lineage>
</organism>
<comment type="caution">
    <text evidence="1">The sequence shown here is derived from an EMBL/GenBank/DDBJ whole genome shotgun (WGS) entry which is preliminary data.</text>
</comment>
<evidence type="ECO:0000313" key="2">
    <source>
        <dbReference type="Proteomes" id="UP000326852"/>
    </source>
</evidence>
<protein>
    <submittedName>
        <fullName evidence="1">DUF1684 domain-containing protein</fullName>
    </submittedName>
</protein>
<dbReference type="PANTHER" id="PTHR41913:SF1">
    <property type="entry name" value="DUF1684 DOMAIN-CONTAINING PROTEIN"/>
    <property type="match status" value="1"/>
</dbReference>
<dbReference type="Pfam" id="PF07920">
    <property type="entry name" value="DUF1684"/>
    <property type="match status" value="1"/>
</dbReference>